<dbReference type="EMBL" id="JBBWWQ010000009">
    <property type="protein sequence ID" value="KAK8939226.1"/>
    <property type="molecule type" value="Genomic_DNA"/>
</dbReference>
<dbReference type="Proteomes" id="UP001418222">
    <property type="component" value="Unassembled WGS sequence"/>
</dbReference>
<gene>
    <name evidence="2" type="ORF">KSP39_PZI011580</name>
</gene>
<evidence type="ECO:0000313" key="2">
    <source>
        <dbReference type="EMBL" id="KAK8939226.1"/>
    </source>
</evidence>
<organism evidence="2 3">
    <name type="scientific">Platanthera zijinensis</name>
    <dbReference type="NCBI Taxonomy" id="2320716"/>
    <lineage>
        <taxon>Eukaryota</taxon>
        <taxon>Viridiplantae</taxon>
        <taxon>Streptophyta</taxon>
        <taxon>Embryophyta</taxon>
        <taxon>Tracheophyta</taxon>
        <taxon>Spermatophyta</taxon>
        <taxon>Magnoliopsida</taxon>
        <taxon>Liliopsida</taxon>
        <taxon>Asparagales</taxon>
        <taxon>Orchidaceae</taxon>
        <taxon>Orchidoideae</taxon>
        <taxon>Orchideae</taxon>
        <taxon>Orchidinae</taxon>
        <taxon>Platanthera</taxon>
    </lineage>
</organism>
<protein>
    <submittedName>
        <fullName evidence="2">Uncharacterized protein</fullName>
    </submittedName>
</protein>
<feature type="region of interest" description="Disordered" evidence="1">
    <location>
        <begin position="1"/>
        <end position="81"/>
    </location>
</feature>
<evidence type="ECO:0000256" key="1">
    <source>
        <dbReference type="SAM" id="MobiDB-lite"/>
    </source>
</evidence>
<sequence>MPGKGKKPVSASPVRSEKAPLDSEAHSSSPNAAAIKKEGKGKLQVGKSSLTQDEIAAFIQDEKSDSSENGSDDDRSDAPTDSTSLLLASADARLGLDPAPLSSSCPDISVLCSQYVRQYAPENILSISAPSRLDGTNNLNLNEKIFTPNSVDALFNICGDSAFASLPSNIAARPDAPTNATGKTQMKSSPPPKPLPRAWARSSPTVLTTPMEPKENFLKDGIVTLDEDEAAEIKLDFENALVGRVLGKNFKLEFLSSQLQARWGPYPGFHINDLSNGCFILFFADRETPTPAARGEEQIPDRNFVAQATKFDSLAILSGVENIDDAIPKKKNADPTNDNIEANHHSKQTKGSTSDESLKQTESVRASRSASVGVMRKNKTAEDYLENAEKTNRGRSHSRPSHKGDSSSDRTRKKSKKPASTEETFDDAAGEPLHRNDKNNLLFIFSSGKI</sequence>
<comment type="caution">
    <text evidence="2">The sequence shown here is derived from an EMBL/GenBank/DDBJ whole genome shotgun (WGS) entry which is preliminary data.</text>
</comment>
<feature type="region of interest" description="Disordered" evidence="1">
    <location>
        <begin position="173"/>
        <end position="200"/>
    </location>
</feature>
<accession>A0AAP0BHC1</accession>
<keyword evidence="3" id="KW-1185">Reference proteome</keyword>
<feature type="compositionally biased region" description="Basic and acidic residues" evidence="1">
    <location>
        <begin position="60"/>
        <end position="78"/>
    </location>
</feature>
<feature type="compositionally biased region" description="Basic and acidic residues" evidence="1">
    <location>
        <begin position="15"/>
        <end position="25"/>
    </location>
</feature>
<reference evidence="2 3" key="1">
    <citation type="journal article" date="2022" name="Nat. Plants">
        <title>Genomes of leafy and leafless Platanthera orchids illuminate the evolution of mycoheterotrophy.</title>
        <authorList>
            <person name="Li M.H."/>
            <person name="Liu K.W."/>
            <person name="Li Z."/>
            <person name="Lu H.C."/>
            <person name="Ye Q.L."/>
            <person name="Zhang D."/>
            <person name="Wang J.Y."/>
            <person name="Li Y.F."/>
            <person name="Zhong Z.M."/>
            <person name="Liu X."/>
            <person name="Yu X."/>
            <person name="Liu D.K."/>
            <person name="Tu X.D."/>
            <person name="Liu B."/>
            <person name="Hao Y."/>
            <person name="Liao X.Y."/>
            <person name="Jiang Y.T."/>
            <person name="Sun W.H."/>
            <person name="Chen J."/>
            <person name="Chen Y.Q."/>
            <person name="Ai Y."/>
            <person name="Zhai J.W."/>
            <person name="Wu S.S."/>
            <person name="Zhou Z."/>
            <person name="Hsiao Y.Y."/>
            <person name="Wu W.L."/>
            <person name="Chen Y.Y."/>
            <person name="Lin Y.F."/>
            <person name="Hsu J.L."/>
            <person name="Li C.Y."/>
            <person name="Wang Z.W."/>
            <person name="Zhao X."/>
            <person name="Zhong W.Y."/>
            <person name="Ma X.K."/>
            <person name="Ma L."/>
            <person name="Huang J."/>
            <person name="Chen G.Z."/>
            <person name="Huang M.Z."/>
            <person name="Huang L."/>
            <person name="Peng D.H."/>
            <person name="Luo Y.B."/>
            <person name="Zou S.Q."/>
            <person name="Chen S.P."/>
            <person name="Lan S."/>
            <person name="Tsai W.C."/>
            <person name="Van de Peer Y."/>
            <person name="Liu Z.J."/>
        </authorList>
    </citation>
    <scope>NUCLEOTIDE SEQUENCE [LARGE SCALE GENOMIC DNA]</scope>
    <source>
        <strain evidence="2">Lor287</strain>
    </source>
</reference>
<evidence type="ECO:0000313" key="3">
    <source>
        <dbReference type="Proteomes" id="UP001418222"/>
    </source>
</evidence>
<name>A0AAP0BHC1_9ASPA</name>
<dbReference type="AlphaFoldDB" id="A0AAP0BHC1"/>
<feature type="compositionally biased region" description="Basic and acidic residues" evidence="1">
    <location>
        <begin position="379"/>
        <end position="392"/>
    </location>
</feature>
<proteinExistence type="predicted"/>
<feature type="compositionally biased region" description="Polar residues" evidence="1">
    <location>
        <begin position="178"/>
        <end position="188"/>
    </location>
</feature>
<feature type="region of interest" description="Disordered" evidence="1">
    <location>
        <begin position="327"/>
        <end position="436"/>
    </location>
</feature>
<feature type="compositionally biased region" description="Low complexity" evidence="1">
    <location>
        <begin position="363"/>
        <end position="372"/>
    </location>
</feature>